<dbReference type="AlphaFoldDB" id="A0AAU9N8I3"/>
<feature type="region of interest" description="Disordered" evidence="1">
    <location>
        <begin position="77"/>
        <end position="109"/>
    </location>
</feature>
<accession>A0AAU9N8I3</accession>
<feature type="region of interest" description="Disordered" evidence="1">
    <location>
        <begin position="1"/>
        <end position="35"/>
    </location>
</feature>
<organism evidence="2 3">
    <name type="scientific">Lactuca virosa</name>
    <dbReference type="NCBI Taxonomy" id="75947"/>
    <lineage>
        <taxon>Eukaryota</taxon>
        <taxon>Viridiplantae</taxon>
        <taxon>Streptophyta</taxon>
        <taxon>Embryophyta</taxon>
        <taxon>Tracheophyta</taxon>
        <taxon>Spermatophyta</taxon>
        <taxon>Magnoliopsida</taxon>
        <taxon>eudicotyledons</taxon>
        <taxon>Gunneridae</taxon>
        <taxon>Pentapetalae</taxon>
        <taxon>asterids</taxon>
        <taxon>campanulids</taxon>
        <taxon>Asterales</taxon>
        <taxon>Asteraceae</taxon>
        <taxon>Cichorioideae</taxon>
        <taxon>Cichorieae</taxon>
        <taxon>Lactucinae</taxon>
        <taxon>Lactuca</taxon>
    </lineage>
</organism>
<feature type="compositionally biased region" description="Basic residues" evidence="1">
    <location>
        <begin position="22"/>
        <end position="35"/>
    </location>
</feature>
<evidence type="ECO:0000313" key="3">
    <source>
        <dbReference type="Proteomes" id="UP001157418"/>
    </source>
</evidence>
<name>A0AAU9N8I3_9ASTR</name>
<keyword evidence="3" id="KW-1185">Reference proteome</keyword>
<protein>
    <submittedName>
        <fullName evidence="2">Uncharacterized protein</fullName>
    </submittedName>
</protein>
<dbReference type="Proteomes" id="UP001157418">
    <property type="component" value="Unassembled WGS sequence"/>
</dbReference>
<gene>
    <name evidence="2" type="ORF">LVIROSA_LOCUS22171</name>
</gene>
<evidence type="ECO:0000256" key="1">
    <source>
        <dbReference type="SAM" id="MobiDB-lite"/>
    </source>
</evidence>
<dbReference type="EMBL" id="CAKMRJ010004445">
    <property type="protein sequence ID" value="CAH1435756.1"/>
    <property type="molecule type" value="Genomic_DNA"/>
</dbReference>
<sequence length="127" mass="14741">MFQEPSAEEQPKKKKAADVLKFKGKKQYSKPKSNKFKKTIEPVIKEEDEVVKTEYEETDTEVQEPIQDTFYDHRGNVDDVDQMMHDNPSVSPRRDASIKSNIEETNNLDVTVNTDNVEETSRKVKHL</sequence>
<evidence type="ECO:0000313" key="2">
    <source>
        <dbReference type="EMBL" id="CAH1435756.1"/>
    </source>
</evidence>
<proteinExistence type="predicted"/>
<comment type="caution">
    <text evidence="2">The sequence shown here is derived from an EMBL/GenBank/DDBJ whole genome shotgun (WGS) entry which is preliminary data.</text>
</comment>
<reference evidence="2 3" key="1">
    <citation type="submission" date="2022-01" db="EMBL/GenBank/DDBJ databases">
        <authorList>
            <person name="Xiong W."/>
            <person name="Schranz E."/>
        </authorList>
    </citation>
    <scope>NUCLEOTIDE SEQUENCE [LARGE SCALE GENOMIC DNA]</scope>
</reference>